<evidence type="ECO:0000256" key="4">
    <source>
        <dbReference type="ARBA" id="ARBA00023163"/>
    </source>
</evidence>
<sequence>MVKPSKDVTAAELAILEKLWEHERATLKQLSKWLYGAETPSDIATVQKLISRLEAKGFVGRDRDCWPHQFAAIVDRDELISKRLQATADELCDGTMGTLLTHLVKSAKFNSRQRKRLRRLLDDLDSE</sequence>
<protein>
    <submittedName>
        <fullName evidence="5">BlaI/MecI/CopY family transcriptional regulator</fullName>
    </submittedName>
</protein>
<keyword evidence="6" id="KW-1185">Reference proteome</keyword>
<keyword evidence="4" id="KW-0804">Transcription</keyword>
<dbReference type="Gene3D" id="1.10.10.10">
    <property type="entry name" value="Winged helix-like DNA-binding domain superfamily/Winged helix DNA-binding domain"/>
    <property type="match status" value="1"/>
</dbReference>
<accession>A0ABT7PKG9</accession>
<dbReference type="InterPro" id="IPR005650">
    <property type="entry name" value="BlaI_family"/>
</dbReference>
<evidence type="ECO:0000313" key="6">
    <source>
        <dbReference type="Proteomes" id="UP001239462"/>
    </source>
</evidence>
<comment type="caution">
    <text evidence="5">The sequence shown here is derived from an EMBL/GenBank/DDBJ whole genome shotgun (WGS) entry which is preliminary data.</text>
</comment>
<evidence type="ECO:0000256" key="3">
    <source>
        <dbReference type="ARBA" id="ARBA00023125"/>
    </source>
</evidence>
<reference evidence="5 6" key="1">
    <citation type="submission" date="2023-06" db="EMBL/GenBank/DDBJ databases">
        <title>Roseiconus lacunae JC819 isolated from Gulf of Mannar region, Tamil Nadu.</title>
        <authorList>
            <person name="Pk S."/>
            <person name="Ch S."/>
            <person name="Ch V.R."/>
        </authorList>
    </citation>
    <scope>NUCLEOTIDE SEQUENCE [LARGE SCALE GENOMIC DNA]</scope>
    <source>
        <strain evidence="5 6">JC819</strain>
    </source>
</reference>
<dbReference type="InterPro" id="IPR036390">
    <property type="entry name" value="WH_DNA-bd_sf"/>
</dbReference>
<dbReference type="Pfam" id="PF03965">
    <property type="entry name" value="Penicillinase_R"/>
    <property type="match status" value="1"/>
</dbReference>
<comment type="similarity">
    <text evidence="1">Belongs to the BlaI transcriptional regulatory family.</text>
</comment>
<name>A0ABT7PKG9_9BACT</name>
<dbReference type="SUPFAM" id="SSF46785">
    <property type="entry name" value="Winged helix' DNA-binding domain"/>
    <property type="match status" value="1"/>
</dbReference>
<dbReference type="RefSeq" id="WP_149498384.1">
    <property type="nucleotide sequence ID" value="NZ_CP141221.1"/>
</dbReference>
<dbReference type="InterPro" id="IPR036388">
    <property type="entry name" value="WH-like_DNA-bd_sf"/>
</dbReference>
<keyword evidence="2" id="KW-0805">Transcription regulation</keyword>
<dbReference type="Proteomes" id="UP001239462">
    <property type="component" value="Unassembled WGS sequence"/>
</dbReference>
<evidence type="ECO:0000313" key="5">
    <source>
        <dbReference type="EMBL" id="MDM4016993.1"/>
    </source>
</evidence>
<dbReference type="EMBL" id="JASZZN010000011">
    <property type="protein sequence ID" value="MDM4016993.1"/>
    <property type="molecule type" value="Genomic_DNA"/>
</dbReference>
<evidence type="ECO:0000256" key="2">
    <source>
        <dbReference type="ARBA" id="ARBA00023015"/>
    </source>
</evidence>
<evidence type="ECO:0000256" key="1">
    <source>
        <dbReference type="ARBA" id="ARBA00011046"/>
    </source>
</evidence>
<keyword evidence="3" id="KW-0238">DNA-binding</keyword>
<proteinExistence type="inferred from homology"/>
<organism evidence="5 6">
    <name type="scientific">Roseiconus lacunae</name>
    <dbReference type="NCBI Taxonomy" id="2605694"/>
    <lineage>
        <taxon>Bacteria</taxon>
        <taxon>Pseudomonadati</taxon>
        <taxon>Planctomycetota</taxon>
        <taxon>Planctomycetia</taxon>
        <taxon>Pirellulales</taxon>
        <taxon>Pirellulaceae</taxon>
        <taxon>Roseiconus</taxon>
    </lineage>
</organism>
<gene>
    <name evidence="5" type="ORF">QTN89_16210</name>
</gene>